<evidence type="ECO:0000313" key="2">
    <source>
        <dbReference type="EMBL" id="KAJ4474552.1"/>
    </source>
</evidence>
<accession>A0ABQ8V4Y9</accession>
<dbReference type="Proteomes" id="UP001150217">
    <property type="component" value="Unassembled WGS sequence"/>
</dbReference>
<sequence>MSQQHTSKPGTYFAVNARNTRSCTNALKLTRSPPPPLHFARPTQYQHDLDSQQNDSCGKENYPSAYLQQAEPPRTQKLKTGPAVLQNSIVSNVHHEDPVPAIEAMVGHVLKHPTPQDFVSASSGDNACTPVAQRFTVPVLSYQSTLSNSRQGCSASISGAQNPKTSSIPSSTQPHVFRTVPLGGSIGYAARATHTLARPDANSDPRNSTHIRSFHASQPSTSVVRPNASRANKTLQDHDQSYLPTACPPPSPEVQCFVSPEAYIPLATGNTASSTIPYAPGMIPMKGTRVTSMVPRSPLWRPSSSAASDISGRLRYSSHTGARGDGSSDGHSNGTPVAVESVAQFSREEGITDLTPKPPAYRYALSAHSHHREGSITPTQASVSAQQETKEPFHFISNGLPQGPLVYGPRRGNAVPQTLSKHGLGRKVVSQVWLSNDHSHNSCSPEELSSASHSVAHIHPSNESERIGRGSPLNQHAAPFIPSQGPLSTPLPPPCLKENVLDLNNGFKAPDEDFDNDLDHFLDAVLNLENIAQESIPLEPIAHEDITTYYRGPVGQDLLPLLNSADTTRSAEGCIGWLEYQGNSPAALVCLSRYLTVSLCKANSYFGGFESKHCYYLLNLLIEGLTDHEIRERFGADLFSASGLVVQRLLKLNIPPGVTGSNLLLFLQIGRVQSIIIGILFKSGLVPAIKLMEFLWSLLEDSPHQARITIIFELITAAGKDICGSSNARQIGDFLTALHRKYVVPPQGRLFPDVFLAPKEHKEPIFNYVRSLLQKIRMLTSQWRFHSGRK</sequence>
<feature type="compositionally biased region" description="Polar residues" evidence="1">
    <location>
        <begin position="204"/>
        <end position="234"/>
    </location>
</feature>
<evidence type="ECO:0000313" key="3">
    <source>
        <dbReference type="Proteomes" id="UP001150217"/>
    </source>
</evidence>
<comment type="caution">
    <text evidence="2">The sequence shown here is derived from an EMBL/GenBank/DDBJ whole genome shotgun (WGS) entry which is preliminary data.</text>
</comment>
<proteinExistence type="predicted"/>
<feature type="compositionally biased region" description="Polar residues" evidence="1">
    <location>
        <begin position="43"/>
        <end position="56"/>
    </location>
</feature>
<organism evidence="2 3">
    <name type="scientific">Lentinula lateritia</name>
    <dbReference type="NCBI Taxonomy" id="40482"/>
    <lineage>
        <taxon>Eukaryota</taxon>
        <taxon>Fungi</taxon>
        <taxon>Dikarya</taxon>
        <taxon>Basidiomycota</taxon>
        <taxon>Agaricomycotina</taxon>
        <taxon>Agaricomycetes</taxon>
        <taxon>Agaricomycetidae</taxon>
        <taxon>Agaricales</taxon>
        <taxon>Marasmiineae</taxon>
        <taxon>Omphalotaceae</taxon>
        <taxon>Lentinula</taxon>
    </lineage>
</organism>
<reference evidence="2" key="1">
    <citation type="submission" date="2022-08" db="EMBL/GenBank/DDBJ databases">
        <title>A Global Phylogenomic Analysis of the Shiitake Genus Lentinula.</title>
        <authorList>
            <consortium name="DOE Joint Genome Institute"/>
            <person name="Sierra-Patev S."/>
            <person name="Min B."/>
            <person name="Naranjo-Ortiz M."/>
            <person name="Looney B."/>
            <person name="Konkel Z."/>
            <person name="Slot J.C."/>
            <person name="Sakamoto Y."/>
            <person name="Steenwyk J.L."/>
            <person name="Rokas A."/>
            <person name="Carro J."/>
            <person name="Camarero S."/>
            <person name="Ferreira P."/>
            <person name="Molpeceres G."/>
            <person name="Ruiz-Duenas F.J."/>
            <person name="Serrano A."/>
            <person name="Henrissat B."/>
            <person name="Drula E."/>
            <person name="Hughes K.W."/>
            <person name="Mata J.L."/>
            <person name="Ishikawa N.K."/>
            <person name="Vargas-Isla R."/>
            <person name="Ushijima S."/>
            <person name="Smith C.A."/>
            <person name="Ahrendt S."/>
            <person name="Andreopoulos W."/>
            <person name="He G."/>
            <person name="Labutti K."/>
            <person name="Lipzen A."/>
            <person name="Ng V."/>
            <person name="Riley R."/>
            <person name="Sandor L."/>
            <person name="Barry K."/>
            <person name="Martinez A.T."/>
            <person name="Xiao Y."/>
            <person name="Gibbons J.G."/>
            <person name="Terashima K."/>
            <person name="Grigoriev I.V."/>
            <person name="Hibbett D.S."/>
        </authorList>
    </citation>
    <scope>NUCLEOTIDE SEQUENCE</scope>
    <source>
        <strain evidence="2">RHP3577 ss4</strain>
    </source>
</reference>
<feature type="region of interest" description="Disordered" evidence="1">
    <location>
        <begin position="296"/>
        <end position="336"/>
    </location>
</feature>
<keyword evidence="3" id="KW-1185">Reference proteome</keyword>
<gene>
    <name evidence="2" type="ORF">C8R41DRAFT_554913</name>
</gene>
<feature type="region of interest" description="Disordered" evidence="1">
    <location>
        <begin position="444"/>
        <end position="488"/>
    </location>
</feature>
<protein>
    <submittedName>
        <fullName evidence="2">Uncharacterized protein</fullName>
    </submittedName>
</protein>
<feature type="compositionally biased region" description="Polar residues" evidence="1">
    <location>
        <begin position="444"/>
        <end position="453"/>
    </location>
</feature>
<feature type="region of interest" description="Disordered" evidence="1">
    <location>
        <begin position="24"/>
        <end position="61"/>
    </location>
</feature>
<feature type="compositionally biased region" description="Polar residues" evidence="1">
    <location>
        <begin position="150"/>
        <end position="174"/>
    </location>
</feature>
<evidence type="ECO:0000256" key="1">
    <source>
        <dbReference type="SAM" id="MobiDB-lite"/>
    </source>
</evidence>
<feature type="region of interest" description="Disordered" evidence="1">
    <location>
        <begin position="150"/>
        <end position="175"/>
    </location>
</feature>
<name>A0ABQ8V4Y9_9AGAR</name>
<feature type="region of interest" description="Disordered" evidence="1">
    <location>
        <begin position="197"/>
        <end position="240"/>
    </location>
</feature>
<dbReference type="EMBL" id="JANVFT010000077">
    <property type="protein sequence ID" value="KAJ4474552.1"/>
    <property type="molecule type" value="Genomic_DNA"/>
</dbReference>